<dbReference type="PIRSF" id="PIRSF004803">
    <property type="entry name" value="RnjA"/>
    <property type="match status" value="1"/>
</dbReference>
<dbReference type="Pfam" id="PF17770">
    <property type="entry name" value="RNase_J_C"/>
    <property type="match status" value="1"/>
</dbReference>
<evidence type="ECO:0000256" key="9">
    <source>
        <dbReference type="HAMAP-Rule" id="MF_01491"/>
    </source>
</evidence>
<dbReference type="EMBL" id="LGTC01000001">
    <property type="protein sequence ID" value="KNY25525.1"/>
    <property type="molecule type" value="Genomic_DNA"/>
</dbReference>
<feature type="binding site" evidence="12">
    <location>
        <position position="75"/>
    </location>
    <ligand>
        <name>Zn(2+)</name>
        <dbReference type="ChEBI" id="CHEBI:29105"/>
        <label>1</label>
        <note>catalytic</note>
    </ligand>
</feature>
<dbReference type="GO" id="GO:0004521">
    <property type="term" value="F:RNA endonuclease activity"/>
    <property type="evidence" value="ECO:0007669"/>
    <property type="project" value="UniProtKB-UniRule"/>
</dbReference>
<keyword evidence="5 9" id="KW-0378">Hydrolase</keyword>
<evidence type="ECO:0000256" key="5">
    <source>
        <dbReference type="ARBA" id="ARBA00022801"/>
    </source>
</evidence>
<keyword evidence="4 9" id="KW-0255">Endonuclease</keyword>
<dbReference type="eggNOG" id="COG0595">
    <property type="taxonomic scope" value="Bacteria"/>
</dbReference>
<dbReference type="InterPro" id="IPR042173">
    <property type="entry name" value="RNase_J_2"/>
</dbReference>
<feature type="binding site" evidence="12">
    <location>
        <position position="77"/>
    </location>
    <ligand>
        <name>Zn(2+)</name>
        <dbReference type="ChEBI" id="CHEBI:29105"/>
        <label>1</label>
        <note>catalytic</note>
    </ligand>
</feature>
<organism evidence="14 15">
    <name type="scientific">Pseudobacteroides cellulosolvens ATCC 35603 = DSM 2933</name>
    <dbReference type="NCBI Taxonomy" id="398512"/>
    <lineage>
        <taxon>Bacteria</taxon>
        <taxon>Bacillati</taxon>
        <taxon>Bacillota</taxon>
        <taxon>Clostridia</taxon>
        <taxon>Eubacteriales</taxon>
        <taxon>Oscillospiraceae</taxon>
        <taxon>Pseudobacteroides</taxon>
    </lineage>
</organism>
<comment type="subcellular location">
    <subcellularLocation>
        <location evidence="9">Cytoplasm</location>
    </subcellularLocation>
</comment>
<dbReference type="STRING" id="398512.Bccel_0785"/>
<dbReference type="InterPro" id="IPR041636">
    <property type="entry name" value="RNase_J_C"/>
</dbReference>
<dbReference type="PATRIC" id="fig|398512.5.peg.816"/>
<dbReference type="GO" id="GO:0003723">
    <property type="term" value="F:RNA binding"/>
    <property type="evidence" value="ECO:0007669"/>
    <property type="project" value="UniProtKB-UniRule"/>
</dbReference>
<dbReference type="AlphaFoldDB" id="A0A0L6JIG9"/>
<comment type="cofactor">
    <cofactor evidence="12">
        <name>Ca(2+)</name>
        <dbReference type="ChEBI" id="CHEBI:29108"/>
    </cofactor>
    <text evidence="12">Binds 1 Ca(2+) cation per subunit. Seen in 1 crystal structure, it is not clear if it is physiologically important.</text>
</comment>
<dbReference type="Proteomes" id="UP000036923">
    <property type="component" value="Unassembled WGS sequence"/>
</dbReference>
<evidence type="ECO:0000313" key="14">
    <source>
        <dbReference type="EMBL" id="KNY25525.1"/>
    </source>
</evidence>
<dbReference type="SMART" id="SM00849">
    <property type="entry name" value="Lactamase_B"/>
    <property type="match status" value="1"/>
</dbReference>
<feature type="binding site" evidence="11">
    <location>
        <begin position="232"/>
        <end position="234"/>
    </location>
    <ligand>
        <name>substrate</name>
    </ligand>
</feature>
<dbReference type="OrthoDB" id="9758375at2"/>
<dbReference type="GO" id="GO:0004534">
    <property type="term" value="F:5'-3' RNA exonuclease activity"/>
    <property type="evidence" value="ECO:0007669"/>
    <property type="project" value="UniProtKB-UniRule"/>
</dbReference>
<dbReference type="Pfam" id="PF07521">
    <property type="entry name" value="RMMBL"/>
    <property type="match status" value="1"/>
</dbReference>
<accession>A0A0L6JIG9</accession>
<dbReference type="InterPro" id="IPR011108">
    <property type="entry name" value="RMMBL"/>
</dbReference>
<evidence type="ECO:0000256" key="3">
    <source>
        <dbReference type="ARBA" id="ARBA00022723"/>
    </source>
</evidence>
<feature type="binding site" evidence="12">
    <location>
        <position position="141"/>
    </location>
    <ligand>
        <name>Zn(2+)</name>
        <dbReference type="ChEBI" id="CHEBI:29105"/>
        <label>1</label>
        <note>catalytic</note>
    </ligand>
</feature>
<keyword evidence="12" id="KW-0106">Calcium</keyword>
<comment type="similarity">
    <text evidence="9">Belongs to the metallo-beta-lactamase superfamily. RNA-metabolizing metallo-beta-lactamase-like family. Bacterial RNase J subfamily.</text>
</comment>
<feature type="binding site" evidence="12">
    <location>
        <position position="163"/>
    </location>
    <ligand>
        <name>Zn(2+)</name>
        <dbReference type="ChEBI" id="CHEBI:29105"/>
        <label>1</label>
        <note>catalytic</note>
    </ligand>
</feature>
<dbReference type="PANTHER" id="PTHR43694">
    <property type="entry name" value="RIBONUCLEASE J"/>
    <property type="match status" value="1"/>
</dbReference>
<comment type="function">
    <text evidence="9">An RNase that has 5'-3' exonuclease and possibly endonuclease activity. Involved in maturation of rRNA and in some organisms also mRNA maturation and/or decay.</text>
</comment>
<feature type="binding site" evidence="12">
    <location>
        <position position="390"/>
    </location>
    <ligand>
        <name>Zn(2+)</name>
        <dbReference type="ChEBI" id="CHEBI:29105"/>
        <label>2</label>
        <note>catalytic</note>
    </ligand>
</feature>
<dbReference type="EC" id="3.1.-.-" evidence="9"/>
<feature type="binding site" evidence="9 11">
    <location>
        <begin position="364"/>
        <end position="368"/>
    </location>
    <ligand>
        <name>substrate</name>
    </ligand>
</feature>
<keyword evidence="9" id="KW-0698">rRNA processing</keyword>
<dbReference type="InterPro" id="IPR055132">
    <property type="entry name" value="RNase_J_b_CASP"/>
</dbReference>
<feature type="active site" description="Proton donor" evidence="10">
    <location>
        <position position="195"/>
    </location>
</feature>
<dbReference type="CDD" id="cd07714">
    <property type="entry name" value="RNaseJ_MBL-fold"/>
    <property type="match status" value="1"/>
</dbReference>
<feature type="binding site" evidence="12">
    <location>
        <position position="73"/>
    </location>
    <ligand>
        <name>Zn(2+)</name>
        <dbReference type="ChEBI" id="CHEBI:29105"/>
        <label>1</label>
        <note>catalytic</note>
    </ligand>
</feature>
<reference evidence="15" key="1">
    <citation type="submission" date="2015-07" db="EMBL/GenBank/DDBJ databases">
        <title>Near-Complete Genome Sequence of the Cellulolytic Bacterium Bacteroides (Pseudobacteroides) cellulosolvens ATCC 35603.</title>
        <authorList>
            <person name="Dassa B."/>
            <person name="Utturkar S.M."/>
            <person name="Klingeman D.M."/>
            <person name="Hurt R.A."/>
            <person name="Keller M."/>
            <person name="Xu J."/>
            <person name="Reddy Y.H.K."/>
            <person name="Borovok I."/>
            <person name="Grinberg I.R."/>
            <person name="Lamed R."/>
            <person name="Zhivin O."/>
            <person name="Bayer E.A."/>
            <person name="Brown S.D."/>
        </authorList>
    </citation>
    <scope>NUCLEOTIDE SEQUENCE [LARGE SCALE GENOMIC DNA]</scope>
    <source>
        <strain evidence="15">DSM 2933</strain>
    </source>
</reference>
<proteinExistence type="inferred from homology"/>
<dbReference type="InterPro" id="IPR030854">
    <property type="entry name" value="RNase_J_bac"/>
</dbReference>
<evidence type="ECO:0000259" key="13">
    <source>
        <dbReference type="SMART" id="SM00849"/>
    </source>
</evidence>
<dbReference type="Gene3D" id="3.40.50.10710">
    <property type="entry name" value="Metallo-hydrolase/oxidoreductase"/>
    <property type="match status" value="1"/>
</dbReference>
<dbReference type="GO" id="GO:0005737">
    <property type="term" value="C:cytoplasm"/>
    <property type="evidence" value="ECO:0007669"/>
    <property type="project" value="UniProtKB-SubCell"/>
</dbReference>
<feature type="binding site" evidence="12">
    <location>
        <position position="48"/>
    </location>
    <ligand>
        <name>Ca(2+)</name>
        <dbReference type="ChEBI" id="CHEBI:29108"/>
    </ligand>
</feature>
<name>A0A0L6JIG9_9FIRM</name>
<dbReference type="InterPro" id="IPR004613">
    <property type="entry name" value="RNase_J"/>
</dbReference>
<evidence type="ECO:0000256" key="7">
    <source>
        <dbReference type="ARBA" id="ARBA00022839"/>
    </source>
</evidence>
<keyword evidence="1 9" id="KW-0963">Cytoplasm</keyword>
<dbReference type="Gene3D" id="3.10.20.580">
    <property type="match status" value="1"/>
</dbReference>
<gene>
    <name evidence="9" type="primary">rnj</name>
    <name evidence="14" type="ORF">Bccel_0785</name>
</gene>
<evidence type="ECO:0000256" key="4">
    <source>
        <dbReference type="ARBA" id="ARBA00022759"/>
    </source>
</evidence>
<comment type="subunit">
    <text evidence="9">Homodimer, may be a subunit of the RNA degradosome.</text>
</comment>
<evidence type="ECO:0000256" key="2">
    <source>
        <dbReference type="ARBA" id="ARBA00022722"/>
    </source>
</evidence>
<dbReference type="Gene3D" id="3.60.15.10">
    <property type="entry name" value="Ribonuclease Z/Hydroxyacylglutathione hydrolase-like"/>
    <property type="match status" value="1"/>
</dbReference>
<keyword evidence="2 9" id="KW-0540">Nuclease</keyword>
<evidence type="ECO:0000256" key="8">
    <source>
        <dbReference type="ARBA" id="ARBA00022884"/>
    </source>
</evidence>
<dbReference type="RefSeq" id="WP_036941123.1">
    <property type="nucleotide sequence ID" value="NZ_JQKC01000014.1"/>
</dbReference>
<dbReference type="HAMAP" id="MF_01491">
    <property type="entry name" value="RNase_J_bact"/>
    <property type="match status" value="1"/>
</dbReference>
<evidence type="ECO:0000256" key="6">
    <source>
        <dbReference type="ARBA" id="ARBA00022833"/>
    </source>
</evidence>
<dbReference type="GO" id="GO:0006364">
    <property type="term" value="P:rRNA processing"/>
    <property type="evidence" value="ECO:0007669"/>
    <property type="project" value="UniProtKB-UniRule"/>
</dbReference>
<comment type="cofactor">
    <cofactor evidence="12">
        <name>Zn(2+)</name>
        <dbReference type="ChEBI" id="CHEBI:29105"/>
    </cofactor>
    <text evidence="12">Binds 2 Zn(2+) ions per subunit. It is not clear if Zn(2+) or Mg(2+) is physiologically important.</text>
</comment>
<keyword evidence="15" id="KW-1185">Reference proteome</keyword>
<sequence>MKRTRKKLKIIPLGGLGEIGKNITVFEYGDDIIVVDCGIAFPDDDMFGIDLVLPDTTYLIKNKDRVKGIILTHGHEDHIGALPYVLKNINVPVYGTRLTLGLLEYKLEEHRILSDCDIQTVSQGQTIEVGIFKVEFIRTNHSIADSVALAIHTPVGVVVHTSDFKVDYTPISGEPIDLQRFAELGKKGVLLLMCDSTNVERPGYTMSEKTVGKAFEEIFMNARNRIILATFASNIHRIQQVFDAAVKYNRKVAISGRSMVNVCKKAIELGYLNIPEGTLVEIERINSYNPKNLVIITTGSQGETMSGLSRIASGDHRQVEINNGDLVVISATPIPGNEKSVSGVINELFKKGAEVIYESLADIHVSGHACQEELKLIHKLVNAKYFLPVHGEYRHLIKHANLAQNLGMNPERTIVMKIGQVLEINSDEARINGNVQSGKVLVDGLGVGDVGTVVLRDRKHLSEDGLIIVVLTVQKETGAVITGPDVISRGFVYVREAEGFMNDLKQVCQEAVSKCEGRNWSLKKSTIKDTLKNYVYQKTKRRPMILPIIMDI</sequence>
<dbReference type="SUPFAM" id="SSF56281">
    <property type="entry name" value="Metallo-hydrolase/oxidoreductase"/>
    <property type="match status" value="1"/>
</dbReference>
<dbReference type="PANTHER" id="PTHR43694:SF1">
    <property type="entry name" value="RIBONUCLEASE J"/>
    <property type="match status" value="1"/>
</dbReference>
<evidence type="ECO:0000256" key="10">
    <source>
        <dbReference type="PIRSR" id="PIRSR004803-1"/>
    </source>
</evidence>
<dbReference type="NCBIfam" id="TIGR00649">
    <property type="entry name" value="MG423"/>
    <property type="match status" value="1"/>
</dbReference>
<keyword evidence="7 9" id="KW-0269">Exonuclease</keyword>
<feature type="binding site" evidence="12">
    <location>
        <position position="78"/>
    </location>
    <ligand>
        <name>Zn(2+)</name>
        <dbReference type="ChEBI" id="CHEBI:29105"/>
        <label>2</label>
        <note>catalytic</note>
    </ligand>
</feature>
<feature type="domain" description="Metallo-beta-lactamase" evidence="13">
    <location>
        <begin position="20"/>
        <end position="215"/>
    </location>
</feature>
<feature type="binding site" evidence="12">
    <location>
        <position position="443"/>
    </location>
    <ligand>
        <name>Ca(2+)</name>
        <dbReference type="ChEBI" id="CHEBI:29108"/>
    </ligand>
</feature>
<evidence type="ECO:0000256" key="11">
    <source>
        <dbReference type="PIRSR" id="PIRSR004803-2"/>
    </source>
</evidence>
<dbReference type="Pfam" id="PF22505">
    <property type="entry name" value="RNase_J_b_CASP"/>
    <property type="match status" value="1"/>
</dbReference>
<comment type="caution">
    <text evidence="14">The sequence shown here is derived from an EMBL/GenBank/DDBJ whole genome shotgun (WGS) entry which is preliminary data.</text>
</comment>
<dbReference type="Pfam" id="PF00753">
    <property type="entry name" value="Lactamase_B"/>
    <property type="match status" value="1"/>
</dbReference>
<keyword evidence="3 12" id="KW-0479">Metal-binding</keyword>
<dbReference type="GO" id="GO:0008270">
    <property type="term" value="F:zinc ion binding"/>
    <property type="evidence" value="ECO:0007669"/>
    <property type="project" value="InterPro"/>
</dbReference>
<dbReference type="InterPro" id="IPR001279">
    <property type="entry name" value="Metallo-B-lactamas"/>
</dbReference>
<protein>
    <recommendedName>
        <fullName evidence="9">Ribonuclease J</fullName>
        <shortName evidence="9">RNase J</shortName>
        <ecNumber evidence="9">3.1.-.-</ecNumber>
    </recommendedName>
</protein>
<evidence type="ECO:0000313" key="15">
    <source>
        <dbReference type="Proteomes" id="UP000036923"/>
    </source>
</evidence>
<evidence type="ECO:0000256" key="12">
    <source>
        <dbReference type="PIRSR" id="PIRSR004803-3"/>
    </source>
</evidence>
<evidence type="ECO:0000256" key="1">
    <source>
        <dbReference type="ARBA" id="ARBA00022490"/>
    </source>
</evidence>
<dbReference type="InterPro" id="IPR036866">
    <property type="entry name" value="RibonucZ/Hydroxyglut_hydro"/>
</dbReference>
<keyword evidence="6 12" id="KW-0862">Zinc</keyword>
<feature type="binding site" evidence="12">
    <location>
        <position position="50"/>
    </location>
    <ligand>
        <name>Ca(2+)</name>
        <dbReference type="ChEBI" id="CHEBI:29108"/>
    </ligand>
</feature>
<feature type="active site" description="Proton acceptor" evidence="10">
    <location>
        <position position="368"/>
    </location>
</feature>
<keyword evidence="8 9" id="KW-0694">RNA-binding</keyword>